<organism evidence="10 11">
    <name type="scientific">Protopolystoma xenopodis</name>
    <dbReference type="NCBI Taxonomy" id="117903"/>
    <lineage>
        <taxon>Eukaryota</taxon>
        <taxon>Metazoa</taxon>
        <taxon>Spiralia</taxon>
        <taxon>Lophotrochozoa</taxon>
        <taxon>Platyhelminthes</taxon>
        <taxon>Monogenea</taxon>
        <taxon>Polyopisthocotylea</taxon>
        <taxon>Polystomatidea</taxon>
        <taxon>Polystomatidae</taxon>
        <taxon>Protopolystoma</taxon>
    </lineage>
</organism>
<evidence type="ECO:0000256" key="3">
    <source>
        <dbReference type="ARBA" id="ARBA00001941"/>
    </source>
</evidence>
<evidence type="ECO:0000256" key="2">
    <source>
        <dbReference type="ARBA" id="ARBA00001936"/>
    </source>
</evidence>
<dbReference type="SUPFAM" id="SSF55920">
    <property type="entry name" value="Creatinase/aminopeptidase"/>
    <property type="match status" value="1"/>
</dbReference>
<keyword evidence="6" id="KW-0645">Protease</keyword>
<dbReference type="InterPro" id="IPR050247">
    <property type="entry name" value="Met_Aminopeptidase_Type2"/>
</dbReference>
<dbReference type="AlphaFoldDB" id="A0A448WDP5"/>
<evidence type="ECO:0000259" key="9">
    <source>
        <dbReference type="Pfam" id="PF00557"/>
    </source>
</evidence>
<dbReference type="GO" id="GO:0005737">
    <property type="term" value="C:cytoplasm"/>
    <property type="evidence" value="ECO:0007669"/>
    <property type="project" value="TreeGrafter"/>
</dbReference>
<comment type="cofactor">
    <cofactor evidence="2">
        <name>Mn(2+)</name>
        <dbReference type="ChEBI" id="CHEBI:29035"/>
    </cofactor>
</comment>
<dbReference type="PANTHER" id="PTHR45777:SF2">
    <property type="entry name" value="METHIONINE AMINOPEPTIDASE 2"/>
    <property type="match status" value="1"/>
</dbReference>
<protein>
    <recommendedName>
        <fullName evidence="9">Peptidase M24 domain-containing protein</fullName>
    </recommendedName>
</protein>
<dbReference type="GO" id="GO:0008235">
    <property type="term" value="F:metalloexopeptidase activity"/>
    <property type="evidence" value="ECO:0007669"/>
    <property type="project" value="TreeGrafter"/>
</dbReference>
<proteinExistence type="predicted"/>
<comment type="caution">
    <text evidence="10">The sequence shown here is derived from an EMBL/GenBank/DDBJ whole genome shotgun (WGS) entry which is preliminary data.</text>
</comment>
<dbReference type="EMBL" id="CAAALY010005891">
    <property type="protein sequence ID" value="VEL09263.1"/>
    <property type="molecule type" value="Genomic_DNA"/>
</dbReference>
<keyword evidence="5" id="KW-0031">Aminopeptidase</keyword>
<dbReference type="GO" id="GO:0006508">
    <property type="term" value="P:proteolysis"/>
    <property type="evidence" value="ECO:0007669"/>
    <property type="project" value="UniProtKB-KW"/>
</dbReference>
<evidence type="ECO:0000256" key="5">
    <source>
        <dbReference type="ARBA" id="ARBA00022438"/>
    </source>
</evidence>
<dbReference type="InterPro" id="IPR018349">
    <property type="entry name" value="Pept_M24A_MAP2_BS"/>
</dbReference>
<dbReference type="InterPro" id="IPR000994">
    <property type="entry name" value="Pept_M24"/>
</dbReference>
<name>A0A448WDP5_9PLAT</name>
<dbReference type="Pfam" id="PF00557">
    <property type="entry name" value="Peptidase_M24"/>
    <property type="match status" value="1"/>
</dbReference>
<dbReference type="GO" id="GO:0046872">
    <property type="term" value="F:metal ion binding"/>
    <property type="evidence" value="ECO:0007669"/>
    <property type="project" value="UniProtKB-KW"/>
</dbReference>
<dbReference type="InterPro" id="IPR036005">
    <property type="entry name" value="Creatinase/aminopeptidase-like"/>
</dbReference>
<keyword evidence="8" id="KW-0378">Hydrolase</keyword>
<dbReference type="PROSITE" id="PS01202">
    <property type="entry name" value="MAP_2"/>
    <property type="match status" value="1"/>
</dbReference>
<evidence type="ECO:0000256" key="8">
    <source>
        <dbReference type="ARBA" id="ARBA00022801"/>
    </source>
</evidence>
<dbReference type="InterPro" id="IPR001714">
    <property type="entry name" value="Pept_M24_MAP"/>
</dbReference>
<dbReference type="PRINTS" id="PR00599">
    <property type="entry name" value="MAPEPTIDASE"/>
</dbReference>
<evidence type="ECO:0000256" key="1">
    <source>
        <dbReference type="ARBA" id="ARBA00000294"/>
    </source>
</evidence>
<feature type="domain" description="Peptidase M24" evidence="9">
    <location>
        <begin position="138"/>
        <end position="262"/>
    </location>
</feature>
<dbReference type="Gene3D" id="3.90.230.10">
    <property type="entry name" value="Creatinase/methionine aminopeptidase superfamily"/>
    <property type="match status" value="1"/>
</dbReference>
<reference evidence="10" key="1">
    <citation type="submission" date="2018-11" db="EMBL/GenBank/DDBJ databases">
        <authorList>
            <consortium name="Pathogen Informatics"/>
        </authorList>
    </citation>
    <scope>NUCLEOTIDE SEQUENCE</scope>
</reference>
<accession>A0A448WDP5</accession>
<dbReference type="Proteomes" id="UP000784294">
    <property type="component" value="Unassembled WGS sequence"/>
</dbReference>
<comment type="catalytic activity">
    <reaction evidence="1">
        <text>Release of N-terminal amino acids, preferentially methionine, from peptides and arylamides.</text>
        <dbReference type="EC" id="3.4.11.18"/>
    </reaction>
</comment>
<evidence type="ECO:0000256" key="6">
    <source>
        <dbReference type="ARBA" id="ARBA00022670"/>
    </source>
</evidence>
<dbReference type="PANTHER" id="PTHR45777">
    <property type="entry name" value="METHIONINE AMINOPEPTIDASE 2"/>
    <property type="match status" value="1"/>
</dbReference>
<dbReference type="OrthoDB" id="7848262at2759"/>
<keyword evidence="11" id="KW-1185">Reference proteome</keyword>
<gene>
    <name evidence="10" type="ORF">PXEA_LOCUS2703</name>
</gene>
<comment type="cofactor">
    <cofactor evidence="3">
        <name>Co(2+)</name>
        <dbReference type="ChEBI" id="CHEBI:48828"/>
    </cofactor>
</comment>
<comment type="cofactor">
    <cofactor evidence="4">
        <name>Fe(2+)</name>
        <dbReference type="ChEBI" id="CHEBI:29033"/>
    </cofactor>
</comment>
<evidence type="ECO:0000256" key="4">
    <source>
        <dbReference type="ARBA" id="ARBA00001954"/>
    </source>
</evidence>
<evidence type="ECO:0000313" key="11">
    <source>
        <dbReference type="Proteomes" id="UP000784294"/>
    </source>
</evidence>
<sequence>MVHSVQDVDRSLLHLTLDGDSVLNGKLKCPKRKSGGGEIARDIQSAECYPKQSLLNPSNCEPKITEDMNADEMSAELVCKQTDPPSIPICKLYPNRSYPIGECFEYLNCADGKMSNNRMTSVECRALDDACLETWQDFREAAEVHRQVRRYVKNWIKPGMTMIRIVEEFENTSRALILERGLQAGLAFPVGCSLNHCAAHYTPNAGDETILKYSDVCKIDFGIHVNGHIIDCAFTLTFDPVYDKLLEAVKAATNAGIKAIQYLAPLGAVINSPNLNFVT</sequence>
<evidence type="ECO:0000256" key="7">
    <source>
        <dbReference type="ARBA" id="ARBA00022723"/>
    </source>
</evidence>
<dbReference type="GO" id="GO:0004239">
    <property type="term" value="F:initiator methionyl aminopeptidase activity"/>
    <property type="evidence" value="ECO:0007669"/>
    <property type="project" value="UniProtKB-EC"/>
</dbReference>
<keyword evidence="7" id="KW-0479">Metal-binding</keyword>
<evidence type="ECO:0000313" key="10">
    <source>
        <dbReference type="EMBL" id="VEL09263.1"/>
    </source>
</evidence>